<sequence length="280" mass="30426">MLNDLATSYASLPDETVRVLHFGIFALAGLLGAISRNSKLSITRAQYFVSLSLLAFANAVSGIGTLFTLPAIEHNLYWLATGYPLIVITLTGFILGRVSVARAIDIGGQKQLAILGFIPLANLYLLLKGGRNRPGFLRPGTTPFLSGGKGVAVGLMIFALGIYTSVNIKTTLITENYQKQLSAQLGRIADELQPMLPITTGETVDLVMVKAAQNELQRTYIVYEPGFEFTSDAHEQIAAYLCNDPKIEILVKAGAVFVENYVTDHEHLNTFRISQTDCGQ</sequence>
<keyword evidence="1" id="KW-0812">Transmembrane</keyword>
<dbReference type="OrthoDB" id="7873490at2"/>
<feature type="transmembrane region" description="Helical" evidence="1">
    <location>
        <begin position="150"/>
        <end position="168"/>
    </location>
</feature>
<evidence type="ECO:0000256" key="1">
    <source>
        <dbReference type="SAM" id="Phobius"/>
    </source>
</evidence>
<reference evidence="2 3" key="1">
    <citation type="submission" date="2014-07" db="EMBL/GenBank/DDBJ databases">
        <title>Draft genome sequence of Thalassospira profundimaris 35.</title>
        <authorList>
            <person name="Lai Q."/>
            <person name="Shao Z."/>
        </authorList>
    </citation>
    <scope>NUCLEOTIDE SEQUENCE [LARGE SCALE GENOMIC DNA]</scope>
    <source>
        <strain evidence="2 3">35</strain>
    </source>
</reference>
<organism evidence="2 3">
    <name type="scientific">Thalassospira profundimaris</name>
    <dbReference type="NCBI Taxonomy" id="502049"/>
    <lineage>
        <taxon>Bacteria</taxon>
        <taxon>Pseudomonadati</taxon>
        <taxon>Pseudomonadota</taxon>
        <taxon>Alphaproteobacteria</taxon>
        <taxon>Rhodospirillales</taxon>
        <taxon>Thalassospiraceae</taxon>
        <taxon>Thalassospira</taxon>
    </lineage>
</organism>
<gene>
    <name evidence="2" type="ORF">TH19_11355</name>
</gene>
<accession>A0A367W6R9</accession>
<evidence type="ECO:0000313" key="2">
    <source>
        <dbReference type="EMBL" id="RCK37138.1"/>
    </source>
</evidence>
<dbReference type="EMBL" id="JPWF01000006">
    <property type="protein sequence ID" value="RCK37138.1"/>
    <property type="molecule type" value="Genomic_DNA"/>
</dbReference>
<feature type="transmembrane region" description="Helical" evidence="1">
    <location>
        <begin position="112"/>
        <end position="130"/>
    </location>
</feature>
<proteinExistence type="predicted"/>
<dbReference type="AlphaFoldDB" id="A0A367W6R9"/>
<evidence type="ECO:0000313" key="3">
    <source>
        <dbReference type="Proteomes" id="UP000253226"/>
    </source>
</evidence>
<comment type="caution">
    <text evidence="2">The sequence shown here is derived from an EMBL/GenBank/DDBJ whole genome shotgun (WGS) entry which is preliminary data.</text>
</comment>
<keyword evidence="1" id="KW-0472">Membrane</keyword>
<keyword evidence="1" id="KW-1133">Transmembrane helix</keyword>
<feature type="transmembrane region" description="Helical" evidence="1">
    <location>
        <begin position="16"/>
        <end position="35"/>
    </location>
</feature>
<dbReference type="Proteomes" id="UP000253226">
    <property type="component" value="Unassembled WGS sequence"/>
</dbReference>
<name>A0A367W6R9_9PROT</name>
<feature type="transmembrane region" description="Helical" evidence="1">
    <location>
        <begin position="76"/>
        <end position="100"/>
    </location>
</feature>
<protein>
    <submittedName>
        <fullName evidence="2">Uncharacterized protein</fullName>
    </submittedName>
</protein>
<dbReference type="RefSeq" id="WP_114102392.1">
    <property type="nucleotide sequence ID" value="NZ_JPWF01000006.1"/>
</dbReference>
<feature type="transmembrane region" description="Helical" evidence="1">
    <location>
        <begin position="47"/>
        <end position="70"/>
    </location>
</feature>